<evidence type="ECO:0000256" key="2">
    <source>
        <dbReference type="SAM" id="Phobius"/>
    </source>
</evidence>
<gene>
    <name evidence="3" type="ORF">FHS03_003188</name>
</gene>
<keyword evidence="4" id="KW-1185">Reference proteome</keyword>
<name>A0A7W5BBK8_9BURK</name>
<keyword evidence="2" id="KW-1133">Transmembrane helix</keyword>
<organism evidence="3 4">
    <name type="scientific">Pseudoduganella violacea</name>
    <dbReference type="NCBI Taxonomy" id="1715466"/>
    <lineage>
        <taxon>Bacteria</taxon>
        <taxon>Pseudomonadati</taxon>
        <taxon>Pseudomonadota</taxon>
        <taxon>Betaproteobacteria</taxon>
        <taxon>Burkholderiales</taxon>
        <taxon>Oxalobacteraceae</taxon>
        <taxon>Telluria group</taxon>
        <taxon>Pseudoduganella</taxon>
    </lineage>
</organism>
<dbReference type="Proteomes" id="UP000541535">
    <property type="component" value="Unassembled WGS sequence"/>
</dbReference>
<evidence type="ECO:0000313" key="4">
    <source>
        <dbReference type="Proteomes" id="UP000541535"/>
    </source>
</evidence>
<feature type="transmembrane region" description="Helical" evidence="2">
    <location>
        <begin position="75"/>
        <end position="95"/>
    </location>
</feature>
<proteinExistence type="predicted"/>
<sequence length="205" mass="22984">MNSNNRDEIEGVRSRLELLIAANHAELSKRIERLEERLASSIAELKAIIAGLDQRVSVLETGFVELKEKFTSLKITVIVTGLSATLTIILGVGAINVSLLSGMIGAFESGRGMGSEGMEIRHQLQALQQQSSRSQQQTEAIQQQTVKLQQQTDAMQLQMREMQEQTRSLQKQTDSLQQQTSGLREEMREVKRLVERRNASDQPPR</sequence>
<feature type="compositionally biased region" description="Polar residues" evidence="1">
    <location>
        <begin position="165"/>
        <end position="182"/>
    </location>
</feature>
<feature type="compositionally biased region" description="Basic and acidic residues" evidence="1">
    <location>
        <begin position="183"/>
        <end position="205"/>
    </location>
</feature>
<protein>
    <submittedName>
        <fullName evidence="3">Chromosome segregation ATPase</fullName>
    </submittedName>
</protein>
<dbReference type="AlphaFoldDB" id="A0A7W5BBK8"/>
<reference evidence="3 4" key="1">
    <citation type="submission" date="2020-08" db="EMBL/GenBank/DDBJ databases">
        <title>Genomic Encyclopedia of Type Strains, Phase III (KMG-III): the genomes of soil and plant-associated and newly described type strains.</title>
        <authorList>
            <person name="Whitman W."/>
        </authorList>
    </citation>
    <scope>NUCLEOTIDE SEQUENCE [LARGE SCALE GENOMIC DNA]</scope>
    <source>
        <strain evidence="3 4">CECT 8897</strain>
    </source>
</reference>
<dbReference type="Gene3D" id="1.20.1170.10">
    <property type="match status" value="1"/>
</dbReference>
<evidence type="ECO:0000256" key="1">
    <source>
        <dbReference type="SAM" id="MobiDB-lite"/>
    </source>
</evidence>
<keyword evidence="2" id="KW-0472">Membrane</keyword>
<comment type="caution">
    <text evidence="3">The sequence shown here is derived from an EMBL/GenBank/DDBJ whole genome shotgun (WGS) entry which is preliminary data.</text>
</comment>
<accession>A0A7W5BBK8</accession>
<dbReference type="EMBL" id="JACHXD010000008">
    <property type="protein sequence ID" value="MBB3120129.1"/>
    <property type="molecule type" value="Genomic_DNA"/>
</dbReference>
<feature type="region of interest" description="Disordered" evidence="1">
    <location>
        <begin position="159"/>
        <end position="205"/>
    </location>
</feature>
<dbReference type="RefSeq" id="WP_183441906.1">
    <property type="nucleotide sequence ID" value="NZ_JACHXD010000008.1"/>
</dbReference>
<keyword evidence="2" id="KW-0812">Transmembrane</keyword>
<evidence type="ECO:0000313" key="3">
    <source>
        <dbReference type="EMBL" id="MBB3120129.1"/>
    </source>
</evidence>